<keyword evidence="2" id="KW-0238">DNA-binding</keyword>
<dbReference type="InterPro" id="IPR036388">
    <property type="entry name" value="WH-like_DNA-bd_sf"/>
</dbReference>
<keyword evidence="1" id="KW-0805">Transcription regulation</keyword>
<protein>
    <submittedName>
        <fullName evidence="6">CRP-like cAMP-binding protein</fullName>
    </submittedName>
</protein>
<keyword evidence="3" id="KW-0804">Transcription</keyword>
<dbReference type="SMART" id="SM00100">
    <property type="entry name" value="cNMP"/>
    <property type="match status" value="1"/>
</dbReference>
<dbReference type="AlphaFoldDB" id="A0A7W3LNF6"/>
<proteinExistence type="predicted"/>
<comment type="caution">
    <text evidence="6">The sequence shown here is derived from an EMBL/GenBank/DDBJ whole genome shotgun (WGS) entry which is preliminary data.</text>
</comment>
<dbReference type="Pfam" id="PF00027">
    <property type="entry name" value="cNMP_binding"/>
    <property type="match status" value="1"/>
</dbReference>
<dbReference type="PROSITE" id="PS50042">
    <property type="entry name" value="CNMP_BINDING_3"/>
    <property type="match status" value="1"/>
</dbReference>
<dbReference type="InterPro" id="IPR036390">
    <property type="entry name" value="WH_DNA-bd_sf"/>
</dbReference>
<reference evidence="6 7" key="1">
    <citation type="submission" date="2020-08" db="EMBL/GenBank/DDBJ databases">
        <title>Genomic Encyclopedia of Type Strains, Phase IV (KMG-IV): sequencing the most valuable type-strain genomes for metagenomic binning, comparative biology and taxonomic classification.</title>
        <authorList>
            <person name="Goeker M."/>
        </authorList>
    </citation>
    <scope>NUCLEOTIDE SEQUENCE [LARGE SCALE GENOMIC DNA]</scope>
    <source>
        <strain evidence="6 7">DSM 44197</strain>
    </source>
</reference>
<evidence type="ECO:0000313" key="7">
    <source>
        <dbReference type="Proteomes" id="UP000572680"/>
    </source>
</evidence>
<dbReference type="InterPro" id="IPR012318">
    <property type="entry name" value="HTH_CRP"/>
</dbReference>
<dbReference type="InterPro" id="IPR014710">
    <property type="entry name" value="RmlC-like_jellyroll"/>
</dbReference>
<dbReference type="Gene3D" id="1.10.10.10">
    <property type="entry name" value="Winged helix-like DNA-binding domain superfamily/Winged helix DNA-binding domain"/>
    <property type="match status" value="1"/>
</dbReference>
<dbReference type="PANTHER" id="PTHR24567">
    <property type="entry name" value="CRP FAMILY TRANSCRIPTIONAL REGULATORY PROTEIN"/>
    <property type="match status" value="1"/>
</dbReference>
<dbReference type="Proteomes" id="UP000572680">
    <property type="component" value="Unassembled WGS sequence"/>
</dbReference>
<sequence length="229" mass="25529">MTRSNSYWGKLGEREREALRKYAVRDILPAGDKIIRQRSRSHSALILLRGWAAVISEPELEPDAPPSESGNLLGFRGDGDIIGELAAISGGPRSATVRALDEVEVLEIDAADFKRYLLENPGAQWALLEVLVERLQEGSDFVRLKQHKISVQVPEILVMLADRVGREGSEGVWFPYPRRQEELANLLGVSRESVSATWTRLRNEGLVASKRNRLLLLDVEGLRALLPTS</sequence>
<evidence type="ECO:0000256" key="3">
    <source>
        <dbReference type="ARBA" id="ARBA00023163"/>
    </source>
</evidence>
<dbReference type="EMBL" id="JACJIA010000003">
    <property type="protein sequence ID" value="MBA8951322.1"/>
    <property type="molecule type" value="Genomic_DNA"/>
</dbReference>
<organism evidence="6 7">
    <name type="scientific">Actinomadura namibiensis</name>
    <dbReference type="NCBI Taxonomy" id="182080"/>
    <lineage>
        <taxon>Bacteria</taxon>
        <taxon>Bacillati</taxon>
        <taxon>Actinomycetota</taxon>
        <taxon>Actinomycetes</taxon>
        <taxon>Streptosporangiales</taxon>
        <taxon>Thermomonosporaceae</taxon>
        <taxon>Actinomadura</taxon>
    </lineage>
</organism>
<dbReference type="GO" id="GO:0003700">
    <property type="term" value="F:DNA-binding transcription factor activity"/>
    <property type="evidence" value="ECO:0007669"/>
    <property type="project" value="TreeGrafter"/>
</dbReference>
<evidence type="ECO:0000256" key="2">
    <source>
        <dbReference type="ARBA" id="ARBA00023125"/>
    </source>
</evidence>
<name>A0A7W3LNF6_ACTNM</name>
<evidence type="ECO:0000259" key="4">
    <source>
        <dbReference type="PROSITE" id="PS50042"/>
    </source>
</evidence>
<dbReference type="CDD" id="cd00038">
    <property type="entry name" value="CAP_ED"/>
    <property type="match status" value="1"/>
</dbReference>
<dbReference type="PROSITE" id="PS51063">
    <property type="entry name" value="HTH_CRP_2"/>
    <property type="match status" value="1"/>
</dbReference>
<dbReference type="SUPFAM" id="SSF46785">
    <property type="entry name" value="Winged helix' DNA-binding domain"/>
    <property type="match status" value="1"/>
</dbReference>
<dbReference type="Gene3D" id="2.60.120.10">
    <property type="entry name" value="Jelly Rolls"/>
    <property type="match status" value="1"/>
</dbReference>
<feature type="domain" description="HTH crp-type" evidence="5">
    <location>
        <begin position="147"/>
        <end position="220"/>
    </location>
</feature>
<feature type="domain" description="Cyclic nucleotide-binding" evidence="4">
    <location>
        <begin position="7"/>
        <end position="134"/>
    </location>
</feature>
<evidence type="ECO:0000313" key="6">
    <source>
        <dbReference type="EMBL" id="MBA8951322.1"/>
    </source>
</evidence>
<evidence type="ECO:0000259" key="5">
    <source>
        <dbReference type="PROSITE" id="PS51063"/>
    </source>
</evidence>
<accession>A0A7W3LNF6</accession>
<dbReference type="SUPFAM" id="SSF51206">
    <property type="entry name" value="cAMP-binding domain-like"/>
    <property type="match status" value="1"/>
</dbReference>
<dbReference type="InterPro" id="IPR018490">
    <property type="entry name" value="cNMP-bd_dom_sf"/>
</dbReference>
<dbReference type="Pfam" id="PF13545">
    <property type="entry name" value="HTH_Crp_2"/>
    <property type="match status" value="1"/>
</dbReference>
<gene>
    <name evidence="6" type="ORF">HNR61_002953</name>
</gene>
<dbReference type="GO" id="GO:0003677">
    <property type="term" value="F:DNA binding"/>
    <property type="evidence" value="ECO:0007669"/>
    <property type="project" value="UniProtKB-KW"/>
</dbReference>
<evidence type="ECO:0000256" key="1">
    <source>
        <dbReference type="ARBA" id="ARBA00023015"/>
    </source>
</evidence>
<dbReference type="PANTHER" id="PTHR24567:SF68">
    <property type="entry name" value="DNA-BINDING TRANSCRIPTIONAL DUAL REGULATOR CRP"/>
    <property type="match status" value="1"/>
</dbReference>
<keyword evidence="7" id="KW-1185">Reference proteome</keyword>
<dbReference type="InterPro" id="IPR000595">
    <property type="entry name" value="cNMP-bd_dom"/>
</dbReference>
<dbReference type="SMART" id="SM00419">
    <property type="entry name" value="HTH_CRP"/>
    <property type="match status" value="1"/>
</dbReference>
<dbReference type="RefSeq" id="WP_067813921.1">
    <property type="nucleotide sequence ID" value="NZ_BAAALP010000004.1"/>
</dbReference>
<dbReference type="InterPro" id="IPR050397">
    <property type="entry name" value="Env_Response_Regulators"/>
</dbReference>
<dbReference type="GO" id="GO:0005829">
    <property type="term" value="C:cytosol"/>
    <property type="evidence" value="ECO:0007669"/>
    <property type="project" value="TreeGrafter"/>
</dbReference>